<protein>
    <submittedName>
        <fullName evidence="1">Phage tail assembly protein</fullName>
    </submittedName>
</protein>
<dbReference type="AlphaFoldDB" id="A0A426U1W5"/>
<dbReference type="Proteomes" id="UP000280307">
    <property type="component" value="Unassembled WGS sequence"/>
</dbReference>
<gene>
    <name evidence="1" type="ORF">EI684_08710</name>
</gene>
<dbReference type="EMBL" id="RSAS01000337">
    <property type="protein sequence ID" value="RRR73461.1"/>
    <property type="molecule type" value="Genomic_DNA"/>
</dbReference>
<name>A0A426U1W5_9CHLR</name>
<reference evidence="1 2" key="1">
    <citation type="submission" date="2018-12" db="EMBL/GenBank/DDBJ databases">
        <title>Genome Sequence of Candidatus Viridilinea halotolerans isolated from saline sulfide-rich spring.</title>
        <authorList>
            <person name="Grouzdev D.S."/>
            <person name="Burganskaya E.I."/>
            <person name="Krutkina M.S."/>
            <person name="Sukhacheva M.V."/>
            <person name="Gorlenko V.M."/>
        </authorList>
    </citation>
    <scope>NUCLEOTIDE SEQUENCE [LARGE SCALE GENOMIC DNA]</scope>
    <source>
        <strain evidence="1">Chok-6</strain>
    </source>
</reference>
<accession>A0A426U1W5</accession>
<organism evidence="1 2">
    <name type="scientific">Candidatus Viridilinea halotolerans</name>
    <dbReference type="NCBI Taxonomy" id="2491704"/>
    <lineage>
        <taxon>Bacteria</taxon>
        <taxon>Bacillati</taxon>
        <taxon>Chloroflexota</taxon>
        <taxon>Chloroflexia</taxon>
        <taxon>Chloroflexales</taxon>
        <taxon>Chloroflexineae</taxon>
        <taxon>Oscillochloridaceae</taxon>
        <taxon>Candidatus Viridilinea</taxon>
    </lineage>
</organism>
<evidence type="ECO:0000313" key="2">
    <source>
        <dbReference type="Proteomes" id="UP000280307"/>
    </source>
</evidence>
<sequence>MLQTEFDFTLPCGLVDAQGNLHRVGTMRRATALDELESLEHPQARAHSSYLSILLLSRVIVRLGNITQMSPALIGSLFATDFLFLQDLYLQINSHEPELVETCCPQCGMRFVLDVRR</sequence>
<proteinExistence type="predicted"/>
<evidence type="ECO:0000313" key="1">
    <source>
        <dbReference type="EMBL" id="RRR73461.1"/>
    </source>
</evidence>
<comment type="caution">
    <text evidence="1">The sequence shown here is derived from an EMBL/GenBank/DDBJ whole genome shotgun (WGS) entry which is preliminary data.</text>
</comment>